<comment type="cofactor">
    <cofactor evidence="1 6">
        <name>FAD</name>
        <dbReference type="ChEBI" id="CHEBI:57692"/>
    </cofactor>
</comment>
<dbReference type="AlphaFoldDB" id="A0A6I6MJI6"/>
<dbReference type="InterPro" id="IPR046373">
    <property type="entry name" value="Acyl-CoA_Oxase/DH_mid-dom_sf"/>
</dbReference>
<proteinExistence type="inferred from homology"/>
<organism evidence="10 11">
    <name type="scientific">Terricaulis silvestris</name>
    <dbReference type="NCBI Taxonomy" id="2686094"/>
    <lineage>
        <taxon>Bacteria</taxon>
        <taxon>Pseudomonadati</taxon>
        <taxon>Pseudomonadota</taxon>
        <taxon>Alphaproteobacteria</taxon>
        <taxon>Caulobacterales</taxon>
        <taxon>Caulobacteraceae</taxon>
        <taxon>Terricaulis</taxon>
    </lineage>
</organism>
<dbReference type="GO" id="GO:0050660">
    <property type="term" value="F:flavin adenine dinucleotide binding"/>
    <property type="evidence" value="ECO:0007669"/>
    <property type="project" value="InterPro"/>
</dbReference>
<dbReference type="FunFam" id="1.10.540.10:FF:000002">
    <property type="entry name" value="Acyl-CoA dehydrogenase FadE19"/>
    <property type="match status" value="1"/>
</dbReference>
<feature type="domain" description="Acyl-CoA dehydrogenase/oxidase N-terminal" evidence="9">
    <location>
        <begin position="6"/>
        <end position="119"/>
    </location>
</feature>
<dbReference type="Proteomes" id="UP000431269">
    <property type="component" value="Chromosome"/>
</dbReference>
<dbReference type="Gene3D" id="1.20.140.10">
    <property type="entry name" value="Butyryl-CoA Dehydrogenase, subunit A, domain 3"/>
    <property type="match status" value="1"/>
</dbReference>
<reference evidence="11" key="1">
    <citation type="submission" date="2019-12" db="EMBL/GenBank/DDBJ databases">
        <title>Complete genome of Terracaulis silvestris 0127_4.</title>
        <authorList>
            <person name="Vieira S."/>
            <person name="Riedel T."/>
            <person name="Sproer C."/>
            <person name="Pascual J."/>
            <person name="Boedeker C."/>
            <person name="Overmann J."/>
        </authorList>
    </citation>
    <scope>NUCLEOTIDE SEQUENCE [LARGE SCALE GENOMIC DNA]</scope>
    <source>
        <strain evidence="11">0127_4</strain>
    </source>
</reference>
<dbReference type="FunFam" id="1.20.140.10:FF:000001">
    <property type="entry name" value="Acyl-CoA dehydrogenase"/>
    <property type="match status" value="1"/>
</dbReference>
<dbReference type="SUPFAM" id="SSF47203">
    <property type="entry name" value="Acyl-CoA dehydrogenase C-terminal domain-like"/>
    <property type="match status" value="1"/>
</dbReference>
<dbReference type="InterPro" id="IPR009075">
    <property type="entry name" value="AcylCo_DH/oxidase_C"/>
</dbReference>
<keyword evidence="5 6" id="KW-0560">Oxidoreductase</keyword>
<dbReference type="KEGG" id="tsv:DSM104635_00867"/>
<dbReference type="EC" id="1.3.99.-" evidence="10"/>
<dbReference type="Pfam" id="PF00441">
    <property type="entry name" value="Acyl-CoA_dh_1"/>
    <property type="match status" value="1"/>
</dbReference>
<dbReference type="InterPro" id="IPR037069">
    <property type="entry name" value="AcylCoA_DH/ox_N_sf"/>
</dbReference>
<dbReference type="InterPro" id="IPR006089">
    <property type="entry name" value="Acyl-CoA_DH_CS"/>
</dbReference>
<dbReference type="EMBL" id="CP047045">
    <property type="protein sequence ID" value="QGZ94051.1"/>
    <property type="molecule type" value="Genomic_DNA"/>
</dbReference>
<evidence type="ECO:0000256" key="1">
    <source>
        <dbReference type="ARBA" id="ARBA00001974"/>
    </source>
</evidence>
<protein>
    <submittedName>
        <fullName evidence="10">Acyl-CoA dehydrogenase</fullName>
        <ecNumber evidence="10">1.3.99.-</ecNumber>
    </submittedName>
</protein>
<keyword evidence="11" id="KW-1185">Reference proteome</keyword>
<evidence type="ECO:0000256" key="4">
    <source>
        <dbReference type="ARBA" id="ARBA00022827"/>
    </source>
</evidence>
<evidence type="ECO:0000259" key="7">
    <source>
        <dbReference type="Pfam" id="PF00441"/>
    </source>
</evidence>
<sequence length="382" mass="41490">MDFSLSEDQRILRDEIIRFARKELSPGVVERDEQHAFSKELWLKCGDMGLQGLPVPQDYGGAGLDSLSTAIALEALGYGSADGGLTFAICAHLLACVVPIWKHGTDEQKKRYLPQLCSGRMIAVNAMTESESGSDAFAMKTRAERDGDEFIINGTKTFSSNGPIANVAVLYARTDPSKGYLGGVTAFIVEEGTPGFSKGQVFKKMGLRTCPIGELVFENMRLPASAVLGTVGGGGPIFNQSMEWERACLVAAHLGTMERILEEAVEFARTRKSFGKPISQYQAVSHRIADMKVRLEAAKLLTYRTASRLESSKAVGFDAAITKLFVSESLVETALDAVRVFGGYGVMAEYGLERALRDSIAGTIYSGTNDMQRNIIARWLGL</sequence>
<evidence type="ECO:0000313" key="10">
    <source>
        <dbReference type="EMBL" id="QGZ94051.1"/>
    </source>
</evidence>
<evidence type="ECO:0000256" key="2">
    <source>
        <dbReference type="ARBA" id="ARBA00009347"/>
    </source>
</evidence>
<feature type="domain" description="Acyl-CoA oxidase/dehydrogenase middle" evidence="8">
    <location>
        <begin position="126"/>
        <end position="220"/>
    </location>
</feature>
<keyword evidence="3 6" id="KW-0285">Flavoprotein</keyword>
<dbReference type="RefSeq" id="WP_158765018.1">
    <property type="nucleotide sequence ID" value="NZ_CP047045.1"/>
</dbReference>
<dbReference type="PROSITE" id="PS00072">
    <property type="entry name" value="ACYL_COA_DH_1"/>
    <property type="match status" value="1"/>
</dbReference>
<dbReference type="InterPro" id="IPR006091">
    <property type="entry name" value="Acyl-CoA_Oxase/DH_mid-dom"/>
</dbReference>
<dbReference type="PANTHER" id="PTHR43884:SF12">
    <property type="entry name" value="ISOVALERYL-COA DEHYDROGENASE, MITOCHONDRIAL-RELATED"/>
    <property type="match status" value="1"/>
</dbReference>
<feature type="domain" description="Acyl-CoA dehydrogenase/oxidase C-terminal" evidence="7">
    <location>
        <begin position="233"/>
        <end position="380"/>
    </location>
</feature>
<dbReference type="Gene3D" id="2.40.110.10">
    <property type="entry name" value="Butyryl-CoA Dehydrogenase, subunit A, domain 2"/>
    <property type="match status" value="1"/>
</dbReference>
<dbReference type="InterPro" id="IPR009100">
    <property type="entry name" value="AcylCoA_DH/oxidase_NM_dom_sf"/>
</dbReference>
<accession>A0A6I6MJI6</accession>
<name>A0A6I6MJI6_9CAUL</name>
<dbReference type="Pfam" id="PF02771">
    <property type="entry name" value="Acyl-CoA_dh_N"/>
    <property type="match status" value="1"/>
</dbReference>
<dbReference type="Gene3D" id="1.10.540.10">
    <property type="entry name" value="Acyl-CoA dehydrogenase/oxidase, N-terminal domain"/>
    <property type="match status" value="1"/>
</dbReference>
<dbReference type="GO" id="GO:0003995">
    <property type="term" value="F:acyl-CoA dehydrogenase activity"/>
    <property type="evidence" value="ECO:0007669"/>
    <property type="project" value="InterPro"/>
</dbReference>
<dbReference type="InterPro" id="IPR013786">
    <property type="entry name" value="AcylCoA_DH/ox_N"/>
</dbReference>
<evidence type="ECO:0000256" key="6">
    <source>
        <dbReference type="RuleBase" id="RU362125"/>
    </source>
</evidence>
<evidence type="ECO:0000256" key="5">
    <source>
        <dbReference type="ARBA" id="ARBA00023002"/>
    </source>
</evidence>
<evidence type="ECO:0000256" key="3">
    <source>
        <dbReference type="ARBA" id="ARBA00022630"/>
    </source>
</evidence>
<dbReference type="SUPFAM" id="SSF56645">
    <property type="entry name" value="Acyl-CoA dehydrogenase NM domain-like"/>
    <property type="match status" value="1"/>
</dbReference>
<dbReference type="Pfam" id="PF02770">
    <property type="entry name" value="Acyl-CoA_dh_M"/>
    <property type="match status" value="1"/>
</dbReference>
<gene>
    <name evidence="10" type="primary">acdA_5</name>
    <name evidence="10" type="ORF">DSM104635_00867</name>
</gene>
<dbReference type="FunFam" id="2.40.110.10:FF:000002">
    <property type="entry name" value="Acyl-CoA dehydrogenase fadE12"/>
    <property type="match status" value="1"/>
</dbReference>
<evidence type="ECO:0000313" key="11">
    <source>
        <dbReference type="Proteomes" id="UP000431269"/>
    </source>
</evidence>
<dbReference type="PANTHER" id="PTHR43884">
    <property type="entry name" value="ACYL-COA DEHYDROGENASE"/>
    <property type="match status" value="1"/>
</dbReference>
<evidence type="ECO:0000259" key="9">
    <source>
        <dbReference type="Pfam" id="PF02771"/>
    </source>
</evidence>
<keyword evidence="4 6" id="KW-0274">FAD</keyword>
<evidence type="ECO:0000259" key="8">
    <source>
        <dbReference type="Pfam" id="PF02770"/>
    </source>
</evidence>
<dbReference type="InterPro" id="IPR036250">
    <property type="entry name" value="AcylCo_DH-like_C"/>
</dbReference>
<comment type="similarity">
    <text evidence="2 6">Belongs to the acyl-CoA dehydrogenase family.</text>
</comment>